<dbReference type="PANTHER" id="PTHR30614:SF0">
    <property type="entry name" value="L-CYSTINE TRANSPORT SYSTEM PERMEASE PROTEIN TCYL"/>
    <property type="match status" value="1"/>
</dbReference>
<feature type="transmembrane region" description="Helical" evidence="8">
    <location>
        <begin position="57"/>
        <end position="80"/>
    </location>
</feature>
<evidence type="ECO:0000256" key="6">
    <source>
        <dbReference type="ARBA" id="ARBA00022989"/>
    </source>
</evidence>
<feature type="domain" description="ABC transmembrane type-1" evidence="9">
    <location>
        <begin position="21"/>
        <end position="222"/>
    </location>
</feature>
<dbReference type="CDD" id="cd06261">
    <property type="entry name" value="TM_PBP2"/>
    <property type="match status" value="1"/>
</dbReference>
<proteinExistence type="inferred from homology"/>
<feature type="transmembrane region" description="Helical" evidence="8">
    <location>
        <begin position="200"/>
        <end position="218"/>
    </location>
</feature>
<evidence type="ECO:0000313" key="10">
    <source>
        <dbReference type="EMBL" id="MEK8132249.1"/>
    </source>
</evidence>
<feature type="transmembrane region" description="Helical" evidence="8">
    <location>
        <begin position="20"/>
        <end position="45"/>
    </location>
</feature>
<evidence type="ECO:0000256" key="3">
    <source>
        <dbReference type="ARBA" id="ARBA00022475"/>
    </source>
</evidence>
<comment type="subcellular location">
    <subcellularLocation>
        <location evidence="1 8">Cell membrane</location>
        <topology evidence="1 8">Multi-pass membrane protein</topology>
    </subcellularLocation>
</comment>
<gene>
    <name evidence="10" type="ORF">WMW72_30555</name>
</gene>
<dbReference type="SUPFAM" id="SSF161098">
    <property type="entry name" value="MetI-like"/>
    <property type="match status" value="1"/>
</dbReference>
<evidence type="ECO:0000256" key="1">
    <source>
        <dbReference type="ARBA" id="ARBA00004651"/>
    </source>
</evidence>
<accession>A0ABU9DTP6</accession>
<evidence type="ECO:0000256" key="8">
    <source>
        <dbReference type="RuleBase" id="RU363032"/>
    </source>
</evidence>
<dbReference type="PROSITE" id="PS50928">
    <property type="entry name" value="ABC_TM1"/>
    <property type="match status" value="1"/>
</dbReference>
<keyword evidence="11" id="KW-1185">Reference proteome</keyword>
<dbReference type="PANTHER" id="PTHR30614">
    <property type="entry name" value="MEMBRANE COMPONENT OF AMINO ACID ABC TRANSPORTER"/>
    <property type="match status" value="1"/>
</dbReference>
<dbReference type="Proteomes" id="UP001469365">
    <property type="component" value="Unassembled WGS sequence"/>
</dbReference>
<sequence>MQTSIDLVFIWQTMGKSLRYLPATLMLSFVPFLISFVVGTLFALARMFNVPVVARFCSLYIVVVRGIPVVLLLFICYYAIYGGIDALAKSFDLSVHSKDLSPLWIAIIALSVNGTVYLAETMRSALMAVDRGQMEAAYSVGMSTFQGLRRAVFPQALPKALPNLCNNLTATIKSASLAFTISVVDLLNGALLYASSNYKYLEAYIAAAILYWLLCYGIDKSLQLLERRVNLKTERTSL</sequence>
<feature type="transmembrane region" description="Helical" evidence="8">
    <location>
        <begin position="175"/>
        <end position="194"/>
    </location>
</feature>
<evidence type="ECO:0000256" key="4">
    <source>
        <dbReference type="ARBA" id="ARBA00022692"/>
    </source>
</evidence>
<keyword evidence="2 8" id="KW-0813">Transport</keyword>
<organism evidence="10 11">
    <name type="scientific">Paenibacillus filicis</name>
    <dbReference type="NCBI Taxonomy" id="669464"/>
    <lineage>
        <taxon>Bacteria</taxon>
        <taxon>Bacillati</taxon>
        <taxon>Bacillota</taxon>
        <taxon>Bacilli</taxon>
        <taxon>Bacillales</taxon>
        <taxon>Paenibacillaceae</taxon>
        <taxon>Paenibacillus</taxon>
    </lineage>
</organism>
<dbReference type="Pfam" id="PF00528">
    <property type="entry name" value="BPD_transp_1"/>
    <property type="match status" value="1"/>
</dbReference>
<protein>
    <submittedName>
        <fullName evidence="10">Amino acid ABC transporter permease</fullName>
    </submittedName>
</protein>
<dbReference type="InterPro" id="IPR010065">
    <property type="entry name" value="AA_ABC_transptr_permease_3TM"/>
</dbReference>
<keyword evidence="5" id="KW-0029">Amino-acid transport</keyword>
<dbReference type="RefSeq" id="WP_341419373.1">
    <property type="nucleotide sequence ID" value="NZ_JBBPCC010000027.1"/>
</dbReference>
<dbReference type="InterPro" id="IPR043429">
    <property type="entry name" value="ArtM/GltK/GlnP/TcyL/YhdX-like"/>
</dbReference>
<reference evidence="10 11" key="1">
    <citation type="submission" date="2024-04" db="EMBL/GenBank/DDBJ databases">
        <title>draft genome sequnece of Paenibacillus filicis.</title>
        <authorList>
            <person name="Kim D.-U."/>
        </authorList>
    </citation>
    <scope>NUCLEOTIDE SEQUENCE [LARGE SCALE GENOMIC DNA]</scope>
    <source>
        <strain evidence="10 11">KACC14197</strain>
    </source>
</reference>
<keyword evidence="6 8" id="KW-1133">Transmembrane helix</keyword>
<dbReference type="InterPro" id="IPR035906">
    <property type="entry name" value="MetI-like_sf"/>
</dbReference>
<evidence type="ECO:0000259" key="9">
    <source>
        <dbReference type="PROSITE" id="PS50928"/>
    </source>
</evidence>
<dbReference type="NCBIfam" id="TIGR01726">
    <property type="entry name" value="HEQRo_perm_3TM"/>
    <property type="match status" value="1"/>
</dbReference>
<comment type="caution">
    <text evidence="10">The sequence shown here is derived from an EMBL/GenBank/DDBJ whole genome shotgun (WGS) entry which is preliminary data.</text>
</comment>
<keyword evidence="3" id="KW-1003">Cell membrane</keyword>
<dbReference type="Gene3D" id="1.10.3720.10">
    <property type="entry name" value="MetI-like"/>
    <property type="match status" value="1"/>
</dbReference>
<keyword evidence="7 8" id="KW-0472">Membrane</keyword>
<dbReference type="InterPro" id="IPR000515">
    <property type="entry name" value="MetI-like"/>
</dbReference>
<evidence type="ECO:0000313" key="11">
    <source>
        <dbReference type="Proteomes" id="UP001469365"/>
    </source>
</evidence>
<keyword evidence="4 8" id="KW-0812">Transmembrane</keyword>
<comment type="similarity">
    <text evidence="8">Belongs to the binding-protein-dependent transport system permease family.</text>
</comment>
<feature type="transmembrane region" description="Helical" evidence="8">
    <location>
        <begin position="100"/>
        <end position="119"/>
    </location>
</feature>
<evidence type="ECO:0000256" key="7">
    <source>
        <dbReference type="ARBA" id="ARBA00023136"/>
    </source>
</evidence>
<evidence type="ECO:0000256" key="5">
    <source>
        <dbReference type="ARBA" id="ARBA00022970"/>
    </source>
</evidence>
<dbReference type="EMBL" id="JBBPCC010000027">
    <property type="protein sequence ID" value="MEK8132249.1"/>
    <property type="molecule type" value="Genomic_DNA"/>
</dbReference>
<evidence type="ECO:0000256" key="2">
    <source>
        <dbReference type="ARBA" id="ARBA00022448"/>
    </source>
</evidence>
<name>A0ABU9DTP6_9BACL</name>